<dbReference type="Gene3D" id="2.70.70.10">
    <property type="entry name" value="Glucose Permease (Domain IIA)"/>
    <property type="match status" value="1"/>
</dbReference>
<evidence type="ECO:0000313" key="1">
    <source>
        <dbReference type="EMBL" id="VEU75102.1"/>
    </source>
</evidence>
<dbReference type="EMBL" id="LR215037">
    <property type="protein sequence ID" value="VEU75102.1"/>
    <property type="molecule type" value="Genomic_DNA"/>
</dbReference>
<organism evidence="1 2">
    <name type="scientific">Mycoplasmopsis maculosa</name>
    <dbReference type="NCBI Taxonomy" id="114885"/>
    <lineage>
        <taxon>Bacteria</taxon>
        <taxon>Bacillati</taxon>
        <taxon>Mycoplasmatota</taxon>
        <taxon>Mycoplasmoidales</taxon>
        <taxon>Metamycoplasmataceae</taxon>
        <taxon>Mycoplasmopsis</taxon>
    </lineage>
</organism>
<name>A0A449B3C6_9BACT</name>
<dbReference type="KEGG" id="mmau:NCTC10168_00008"/>
<proteinExistence type="predicted"/>
<dbReference type="AlphaFoldDB" id="A0A449B3C6"/>
<sequence>MRIKKNIFKKLLISSSILSLPILTSCSFLKDEQEKQKDKKEDKQQTIQYSNYLKEIIALNENKIDEQPLDSLYELSNHPEILEWKNPETDLSKIEIKNLYLNNFLENNLIINKEKLNILLKELGFKFIDKIKTEILINETNRDYSNVEYLSIPILFKRYIDTVSGINEYQTRKVYFKLKGLSIKEFDSSNKLNDFYSNFINRKNTLNSFLENKLVENSNTVKNDEINISHKNGLKIDYSLVNLSTKKLNEILKIRFNKLTDDKYYDNLDENIKKEIIDYNVKVKNNKTKDSSWDPAKLREKDLYNIEIKSFELDKNDNTKYLIKFKFSYGTSSNSIKSNKLNLEQNINNVGVDLIYKGSFIEEDIKNQEKDYLKYNANPQLKYDLSLSNYPFDEAVLDDFVVLSKNINISYEIKSLQKLENNEGFIFSLVSKSSIDKFNNKNIELEYKIKKHAYIFEKELQDSNNKYNILLGDIDSNILTKITTNIFEKSNNSKILPGGYGELRGFYNDPNAVKQIHLGEDVLVKSDTKIFAPFNAEIVSFLSRKNEPQFSGIGGQLVLRVKKEDLKENIEKTIYEEFFEDSNYVYIGIIHLDFAKTLQIINLIDSNRETYESEKTISKNITIKNPLKVNKGDLIAVVGNHANNGGWMSHAHISVWKDNLYKKDVNGYLYKSKDIEKRYKNQKYNSDLIAVGVPGVRLGGELPSTLKGLKSNNIYKTDANGNTIPELIKENAVRNTYLDIKLDELDDNLIDPNLIFNFRDYNTYSYDVHELFPELKENN</sequence>
<dbReference type="RefSeq" id="WP_129645915.1">
    <property type="nucleotide sequence ID" value="NZ_LR215037.1"/>
</dbReference>
<reference evidence="1 2" key="1">
    <citation type="submission" date="2019-01" db="EMBL/GenBank/DDBJ databases">
        <authorList>
            <consortium name="Pathogen Informatics"/>
        </authorList>
    </citation>
    <scope>NUCLEOTIDE SEQUENCE [LARGE SCALE GENOMIC DNA]</scope>
    <source>
        <strain evidence="1 2">NCTC10168</strain>
    </source>
</reference>
<keyword evidence="2" id="KW-1185">Reference proteome</keyword>
<evidence type="ECO:0000313" key="2">
    <source>
        <dbReference type="Proteomes" id="UP000290243"/>
    </source>
</evidence>
<gene>
    <name evidence="1" type="ORF">NCTC10168_00008</name>
</gene>
<evidence type="ECO:0008006" key="3">
    <source>
        <dbReference type="Google" id="ProtNLM"/>
    </source>
</evidence>
<accession>A0A449B3C6</accession>
<dbReference type="Proteomes" id="UP000290243">
    <property type="component" value="Chromosome"/>
</dbReference>
<dbReference type="PROSITE" id="PS51257">
    <property type="entry name" value="PROKAR_LIPOPROTEIN"/>
    <property type="match status" value="1"/>
</dbReference>
<dbReference type="InterPro" id="IPR011055">
    <property type="entry name" value="Dup_hybrid_motif"/>
</dbReference>
<protein>
    <recommendedName>
        <fullName evidence="3">Lipoprotein</fullName>
    </recommendedName>
</protein>
<dbReference type="NCBIfam" id="NF045981">
    <property type="entry name" value="MSC0775_fam_LP"/>
    <property type="match status" value="1"/>
</dbReference>
<dbReference type="OrthoDB" id="393355at2"/>